<proteinExistence type="predicted"/>
<feature type="region of interest" description="Disordered" evidence="2">
    <location>
        <begin position="14"/>
        <end position="44"/>
    </location>
</feature>
<dbReference type="InterPro" id="IPR008271">
    <property type="entry name" value="Ser/Thr_kinase_AS"/>
</dbReference>
<dbReference type="EMBL" id="JAGDFL010000042">
    <property type="protein sequence ID" value="KAG7399927.1"/>
    <property type="molecule type" value="Genomic_DNA"/>
</dbReference>
<dbReference type="SMART" id="SM00220">
    <property type="entry name" value="S_TKc"/>
    <property type="match status" value="1"/>
</dbReference>
<dbReference type="Proteomes" id="UP000693981">
    <property type="component" value="Unassembled WGS sequence"/>
</dbReference>
<dbReference type="InterPro" id="IPR051681">
    <property type="entry name" value="Ser/Thr_Kinases-Pseudokinases"/>
</dbReference>
<evidence type="ECO:0000256" key="1">
    <source>
        <dbReference type="SAM" id="Coils"/>
    </source>
</evidence>
<feature type="coiled-coil region" evidence="1">
    <location>
        <begin position="331"/>
        <end position="397"/>
    </location>
</feature>
<dbReference type="PROSITE" id="PS50106">
    <property type="entry name" value="PDZ"/>
    <property type="match status" value="2"/>
</dbReference>
<dbReference type="OrthoDB" id="185175at2759"/>
<accession>A0A8T1X1E0</accession>
<keyword evidence="6" id="KW-1185">Reference proteome</keyword>
<gene>
    <name evidence="5" type="ORF">PHYBOEH_007613</name>
</gene>
<comment type="caution">
    <text evidence="5">The sequence shown here is derived from an EMBL/GenBank/DDBJ whole genome shotgun (WGS) entry which is preliminary data.</text>
</comment>
<evidence type="ECO:0000313" key="6">
    <source>
        <dbReference type="Proteomes" id="UP000693981"/>
    </source>
</evidence>
<dbReference type="PROSITE" id="PS00108">
    <property type="entry name" value="PROTEIN_KINASE_ST"/>
    <property type="match status" value="1"/>
</dbReference>
<evidence type="ECO:0000259" key="4">
    <source>
        <dbReference type="PROSITE" id="PS50106"/>
    </source>
</evidence>
<dbReference type="PROSITE" id="PS50011">
    <property type="entry name" value="PROTEIN_KINASE_DOM"/>
    <property type="match status" value="1"/>
</dbReference>
<dbReference type="GO" id="GO:0005524">
    <property type="term" value="F:ATP binding"/>
    <property type="evidence" value="ECO:0007669"/>
    <property type="project" value="InterPro"/>
</dbReference>
<evidence type="ECO:0000259" key="3">
    <source>
        <dbReference type="PROSITE" id="PS50011"/>
    </source>
</evidence>
<sequence>MVWQCTACKFSDNESGQDACVACGSKRPEGEEDEPEEEAAGNREDRDDVGIVVIELPGEEKLGVKLIPPVDGVVGHGLAIESINNPLLEDKVQAGDLIVAIGGQDLDGMGFSSAIDLIRKLPRPLGISFEIDALRRQKVAWEKFQASKGNELDTKLSTYTVVFDDGPIGLNLEEGVHHGIDGAIVRALKGQAKSSGMITVGDILYKVNETNVLCMPYMEVMNALRNAPAPKKVQFVPKEKLVDVQRMNFQYSEAFRLHEPTSLASQKLMIPRTVKDKYDRDNWSIAQLILDNKQKAYVEEQEHGRLKELEQLKTQAQMAADEATHYASRAEEEARMKLDQARQKAEAAMIAAQEEQREGKAAVEKAMAAAAEAKEEAERQLAEARRSQEDAQKLIEANRRVQAADDQLRRTGGDKQLEIALEQLCAGMGEAESLCFHVLERLRKDQNAQPFTAIQNRFRTVLEMNGGKSMVVRLVSATSVANALADLHREIDEVAVNEPNGMWKERWETDRTVMKQKLFDRGFSHMVNDLHEAGAQAEALTLLIHEIKRNKASYSEKELEFLRAVRNYVVSFSALAVPAEEKWLIARHDIQLNDDSFCRGSFGKIYRGKYMNADVVIKCIEIQSDNDRSDFLREVRIWHEVSRHPNITPFFGACHVGLPCFMACKYITDGSLPEYLRSQTEEGCSKVWRALLGVIHGLQFLHSKDIVHGDLKGNNILVEGDTAMLTDFGMSFYRSEERPRFDNVGAIRWRAPEFLTEGPSFEADIYSLGMCIVEATTGNPPWGLLPDVAVAWHLKNGKFLTPPRCMSDNEWALVCGMCELDPAKRISLTDVEKIVTEFAELEEDNERGAWA</sequence>
<dbReference type="GO" id="GO:0004674">
    <property type="term" value="F:protein serine/threonine kinase activity"/>
    <property type="evidence" value="ECO:0007669"/>
    <property type="project" value="TreeGrafter"/>
</dbReference>
<dbReference type="Pfam" id="PF07714">
    <property type="entry name" value="PK_Tyr_Ser-Thr"/>
    <property type="match status" value="1"/>
</dbReference>
<protein>
    <submittedName>
        <fullName evidence="5">Uncharacterized protein</fullName>
    </submittedName>
</protein>
<organism evidence="5 6">
    <name type="scientific">Phytophthora boehmeriae</name>
    <dbReference type="NCBI Taxonomy" id="109152"/>
    <lineage>
        <taxon>Eukaryota</taxon>
        <taxon>Sar</taxon>
        <taxon>Stramenopiles</taxon>
        <taxon>Oomycota</taxon>
        <taxon>Peronosporomycetes</taxon>
        <taxon>Peronosporales</taxon>
        <taxon>Peronosporaceae</taxon>
        <taxon>Phytophthora</taxon>
    </lineage>
</organism>
<dbReference type="InterPro" id="IPR000719">
    <property type="entry name" value="Prot_kinase_dom"/>
</dbReference>
<dbReference type="PANTHER" id="PTHR44329">
    <property type="entry name" value="SERINE/THREONINE-PROTEIN KINASE TNNI3K-RELATED"/>
    <property type="match status" value="1"/>
</dbReference>
<dbReference type="AlphaFoldDB" id="A0A8T1X1E0"/>
<name>A0A8T1X1E0_9STRA</name>
<feature type="domain" description="PDZ" evidence="4">
    <location>
        <begin position="164"/>
        <end position="239"/>
    </location>
</feature>
<feature type="domain" description="PDZ" evidence="4">
    <location>
        <begin position="51"/>
        <end position="133"/>
    </location>
</feature>
<dbReference type="InterPro" id="IPR001478">
    <property type="entry name" value="PDZ"/>
</dbReference>
<reference evidence="5" key="1">
    <citation type="submission" date="2021-02" db="EMBL/GenBank/DDBJ databases">
        <authorList>
            <person name="Palmer J.M."/>
        </authorList>
    </citation>
    <scope>NUCLEOTIDE SEQUENCE</scope>
    <source>
        <strain evidence="5">SCRP23</strain>
    </source>
</reference>
<dbReference type="PANTHER" id="PTHR44329:SF214">
    <property type="entry name" value="PROTEIN KINASE DOMAIN-CONTAINING PROTEIN"/>
    <property type="match status" value="1"/>
</dbReference>
<evidence type="ECO:0000313" key="5">
    <source>
        <dbReference type="EMBL" id="KAG7399927.1"/>
    </source>
</evidence>
<dbReference type="InterPro" id="IPR001245">
    <property type="entry name" value="Ser-Thr/Tyr_kinase_cat_dom"/>
</dbReference>
<dbReference type="SMART" id="SM00228">
    <property type="entry name" value="PDZ"/>
    <property type="match status" value="2"/>
</dbReference>
<keyword evidence="1" id="KW-0175">Coiled coil</keyword>
<feature type="compositionally biased region" description="Acidic residues" evidence="2">
    <location>
        <begin position="30"/>
        <end position="39"/>
    </location>
</feature>
<evidence type="ECO:0000256" key="2">
    <source>
        <dbReference type="SAM" id="MobiDB-lite"/>
    </source>
</evidence>
<feature type="domain" description="Protein kinase" evidence="3">
    <location>
        <begin position="591"/>
        <end position="839"/>
    </location>
</feature>